<dbReference type="AlphaFoldDB" id="A0A178M4U8"/>
<dbReference type="STRING" id="1707952.A6A03_17835"/>
<proteinExistence type="predicted"/>
<dbReference type="Gene3D" id="2.130.10.10">
    <property type="entry name" value="YVTN repeat-like/Quinoprotein amine dehydrogenase"/>
    <property type="match status" value="2"/>
</dbReference>
<name>A0A178M4U8_9CHLR</name>
<dbReference type="Pfam" id="PF12894">
    <property type="entry name" value="ANAPC4_WD40"/>
    <property type="match status" value="1"/>
</dbReference>
<dbReference type="PANTHER" id="PTHR13720">
    <property type="entry name" value="WD-40 REPEAT PROTEIN"/>
    <property type="match status" value="1"/>
</dbReference>
<comment type="caution">
    <text evidence="5">The sequence shown here is derived from an EMBL/GenBank/DDBJ whole genome shotgun (WGS) entry which is preliminary data.</text>
</comment>
<dbReference type="InterPro" id="IPR050630">
    <property type="entry name" value="WD_repeat_EMAP"/>
</dbReference>
<gene>
    <name evidence="5" type="ORF">A6A03_17835</name>
</gene>
<dbReference type="PROSITE" id="PS50082">
    <property type="entry name" value="WD_REPEATS_2"/>
    <property type="match status" value="2"/>
</dbReference>
<dbReference type="InterPro" id="IPR019775">
    <property type="entry name" value="WD40_repeat_CS"/>
</dbReference>
<feature type="repeat" description="WD" evidence="3">
    <location>
        <begin position="227"/>
        <end position="268"/>
    </location>
</feature>
<evidence type="ECO:0000313" key="6">
    <source>
        <dbReference type="Proteomes" id="UP000078287"/>
    </source>
</evidence>
<evidence type="ECO:0000259" key="4">
    <source>
        <dbReference type="Pfam" id="PF12894"/>
    </source>
</evidence>
<dbReference type="SMART" id="SM00320">
    <property type="entry name" value="WD40"/>
    <property type="match status" value="4"/>
</dbReference>
<feature type="repeat" description="WD" evidence="3">
    <location>
        <begin position="56"/>
        <end position="97"/>
    </location>
</feature>
<dbReference type="EMBL" id="LWQS01000075">
    <property type="protein sequence ID" value="OAN43779.1"/>
    <property type="molecule type" value="Genomic_DNA"/>
</dbReference>
<keyword evidence="1 3" id="KW-0853">WD repeat</keyword>
<dbReference type="InterPro" id="IPR001680">
    <property type="entry name" value="WD40_rpt"/>
</dbReference>
<dbReference type="RefSeq" id="WP_066789944.1">
    <property type="nucleotide sequence ID" value="NZ_LWQS01000075.1"/>
</dbReference>
<sequence length="337" mass="35947">MTASFDGTVRFWAVGDIQQFTPAVLAADPQRGLVAVGGENGAIALFRDAAGPAQQLRHHSDAIELLAFSPDGRWLAAASADGAASIWEVATGRLQASIPHEARVRTVAFNSDGSLLVTSSRLHAFLWRWQESTTRPLVTLDLSQLMKTDIITGAAIHPTQPWLAIVTRDGKTLIWDYRAMQVVVEAADDRANGRAQFSPDGSLVVSESNEGTLLLRESASLRLRDLPATHRGGIAGFAFDPSGTLIATIGFDQTAKIWRIADGVEITRMGTDGVPAAIAFSSASDVAIAGANGSVVRLPIDVAPALELALVRSRRPTAEECDRYQLAREDATLCANP</sequence>
<evidence type="ECO:0000256" key="2">
    <source>
        <dbReference type="ARBA" id="ARBA00022737"/>
    </source>
</evidence>
<reference evidence="5 6" key="1">
    <citation type="submission" date="2016-04" db="EMBL/GenBank/DDBJ databases">
        <title>Chloroflexus islandicus sp. nov., a thermophilic filamentous anoxygenic phototrophic bacterium from geyser Strokkur (Iceland).</title>
        <authorList>
            <person name="Gaisin V.A."/>
            <person name="Kalashnikov A.M."/>
            <person name="Sukhacheva M.V."/>
            <person name="Grouzdev D.S."/>
            <person name="Ivanov T.M."/>
            <person name="Kuznetsov B."/>
            <person name="Gorlenko V.M."/>
        </authorList>
    </citation>
    <scope>NUCLEOTIDE SEQUENCE [LARGE SCALE GENOMIC DNA]</scope>
    <source>
        <strain evidence="6">isl-2</strain>
    </source>
</reference>
<dbReference type="PROSITE" id="PS00678">
    <property type="entry name" value="WD_REPEATS_1"/>
    <property type="match status" value="1"/>
</dbReference>
<dbReference type="PROSITE" id="PS50294">
    <property type="entry name" value="WD_REPEATS_REGION"/>
    <property type="match status" value="2"/>
</dbReference>
<dbReference type="PANTHER" id="PTHR13720:SF33">
    <property type="entry name" value="HELP DOMAIN-CONTAINING PROTEIN"/>
    <property type="match status" value="1"/>
</dbReference>
<evidence type="ECO:0000256" key="1">
    <source>
        <dbReference type="ARBA" id="ARBA00022574"/>
    </source>
</evidence>
<dbReference type="Pfam" id="PF00400">
    <property type="entry name" value="WD40"/>
    <property type="match status" value="2"/>
</dbReference>
<dbReference type="SUPFAM" id="SSF50978">
    <property type="entry name" value="WD40 repeat-like"/>
    <property type="match status" value="1"/>
</dbReference>
<feature type="domain" description="Anaphase-promoting complex subunit 4-like WD40" evidence="4">
    <location>
        <begin position="29"/>
        <end position="110"/>
    </location>
</feature>
<dbReference type="Proteomes" id="UP000078287">
    <property type="component" value="Unassembled WGS sequence"/>
</dbReference>
<dbReference type="InterPro" id="IPR036322">
    <property type="entry name" value="WD40_repeat_dom_sf"/>
</dbReference>
<organism evidence="5 6">
    <name type="scientific">Chloroflexus islandicus</name>
    <dbReference type="NCBI Taxonomy" id="1707952"/>
    <lineage>
        <taxon>Bacteria</taxon>
        <taxon>Bacillati</taxon>
        <taxon>Chloroflexota</taxon>
        <taxon>Chloroflexia</taxon>
        <taxon>Chloroflexales</taxon>
        <taxon>Chloroflexineae</taxon>
        <taxon>Chloroflexaceae</taxon>
        <taxon>Chloroflexus</taxon>
    </lineage>
</organism>
<evidence type="ECO:0000313" key="5">
    <source>
        <dbReference type="EMBL" id="OAN43779.1"/>
    </source>
</evidence>
<keyword evidence="6" id="KW-1185">Reference proteome</keyword>
<accession>A0A178M4U8</accession>
<keyword evidence="2" id="KW-0677">Repeat</keyword>
<protein>
    <recommendedName>
        <fullName evidence="4">Anaphase-promoting complex subunit 4-like WD40 domain-containing protein</fullName>
    </recommendedName>
</protein>
<dbReference type="InterPro" id="IPR024977">
    <property type="entry name" value="Apc4-like_WD40_dom"/>
</dbReference>
<evidence type="ECO:0000256" key="3">
    <source>
        <dbReference type="PROSITE-ProRule" id="PRU00221"/>
    </source>
</evidence>
<dbReference type="InterPro" id="IPR015943">
    <property type="entry name" value="WD40/YVTN_repeat-like_dom_sf"/>
</dbReference>